<reference evidence="6" key="2">
    <citation type="journal article" date="2022" name="Microbiol. Resour. Announc.">
        <title>Metagenome Sequencing to Explore Phylogenomics of Terrestrial Cyanobacteria.</title>
        <authorList>
            <person name="Ward R.D."/>
            <person name="Stajich J.E."/>
            <person name="Johansen J.R."/>
            <person name="Huntemann M."/>
            <person name="Clum A."/>
            <person name="Foster B."/>
            <person name="Foster B."/>
            <person name="Roux S."/>
            <person name="Palaniappan K."/>
            <person name="Varghese N."/>
            <person name="Mukherjee S."/>
            <person name="Reddy T.B.K."/>
            <person name="Daum C."/>
            <person name="Copeland A."/>
            <person name="Chen I.A."/>
            <person name="Ivanova N.N."/>
            <person name="Kyrpides N.C."/>
            <person name="Shapiro N."/>
            <person name="Eloe-Fadrosh E.A."/>
            <person name="Pietrasiak N."/>
        </authorList>
    </citation>
    <scope>NUCLEOTIDE SEQUENCE</scope>
    <source>
        <strain evidence="6">HA4357-MV3</strain>
    </source>
</reference>
<dbReference type="HAMAP" id="MF_02071">
    <property type="entry name" value="RlpA"/>
    <property type="match status" value="1"/>
</dbReference>
<evidence type="ECO:0000256" key="2">
    <source>
        <dbReference type="ARBA" id="ARBA00023316"/>
    </source>
</evidence>
<dbReference type="CDD" id="cd22268">
    <property type="entry name" value="DPBB_RlpA-like"/>
    <property type="match status" value="1"/>
</dbReference>
<dbReference type="GO" id="GO:0000270">
    <property type="term" value="P:peptidoglycan metabolic process"/>
    <property type="evidence" value="ECO:0007669"/>
    <property type="project" value="UniProtKB-UniRule"/>
</dbReference>
<evidence type="ECO:0000256" key="1">
    <source>
        <dbReference type="ARBA" id="ARBA00023239"/>
    </source>
</evidence>
<dbReference type="EC" id="4.2.2.-" evidence="3"/>
<sequence>MILFGLLWVTSWIGSFLSLNQSLPPSMASKVDATKFSANIGKLVSKPHPFFVQPKQSLKFWTTTLLPTRFLKIDWGDKTSKPILNKPSNALKAKTKSSKNQFCSSLQLTEIRQPSVKTTNNLSAATFIEAASTQADFLADKILRSSLRTLHLGQSLHNFFRFSSHFEPIFSFSSAFPVAVVHRDESNYELWVNNRLIANLPNRLQATLMQQRLRRLLHSPNLNASELQPALVDGVPALMSGNRYLFGINKQITQKANRSAELLAIEWTNNLRIAMSAPTLSLVEGQLEMYGLKPSQKKMYGLASWYGPFFHGRLTANGEIFNQNELTVAHKSLPFNTFLKVTNLQTGKAVIVRVNDRGPYIPPRSLDLSQLAARCINSEVAGVVPYEAVIMQPSEAKITLKNLSLKNQKYNKKLAIVADF</sequence>
<dbReference type="GO" id="GO:0071555">
    <property type="term" value="P:cell wall organization"/>
    <property type="evidence" value="ECO:0007669"/>
    <property type="project" value="UniProtKB-KW"/>
</dbReference>
<name>A0A9E3HBH2_9NOST</name>
<comment type="caution">
    <text evidence="6">The sequence shown here is derived from an EMBL/GenBank/DDBJ whole genome shotgun (WGS) entry which is preliminary data.</text>
</comment>
<dbReference type="PANTHER" id="PTHR34183:SF1">
    <property type="entry name" value="ENDOLYTIC PEPTIDOGLYCAN TRANSGLYCOSYLASE RLPA"/>
    <property type="match status" value="1"/>
</dbReference>
<dbReference type="GO" id="GO:0008932">
    <property type="term" value="F:lytic endotransglycosylase activity"/>
    <property type="evidence" value="ECO:0007669"/>
    <property type="project" value="UniProtKB-UniRule"/>
</dbReference>
<reference evidence="6" key="1">
    <citation type="submission" date="2021-05" db="EMBL/GenBank/DDBJ databases">
        <authorList>
            <person name="Pietrasiak N."/>
            <person name="Ward R."/>
            <person name="Stajich J.E."/>
            <person name="Kurbessoian T."/>
        </authorList>
    </citation>
    <scope>NUCLEOTIDE SEQUENCE</scope>
    <source>
        <strain evidence="6">HA4357-MV3</strain>
    </source>
</reference>
<comment type="similarity">
    <text evidence="3 4">Belongs to the RlpA family.</text>
</comment>
<evidence type="ECO:0000259" key="5">
    <source>
        <dbReference type="Pfam" id="PF03330"/>
    </source>
</evidence>
<dbReference type="InterPro" id="IPR036908">
    <property type="entry name" value="RlpA-like_sf"/>
</dbReference>
<gene>
    <name evidence="3" type="primary">rlpA</name>
    <name evidence="6" type="ORF">KME28_18780</name>
</gene>
<proteinExistence type="inferred from homology"/>
<dbReference type="NCBIfam" id="TIGR00413">
    <property type="entry name" value="rlpA"/>
    <property type="match status" value="1"/>
</dbReference>
<dbReference type="AlphaFoldDB" id="A0A9E3HBH2"/>
<dbReference type="InterPro" id="IPR012997">
    <property type="entry name" value="RplA"/>
</dbReference>
<dbReference type="InterPro" id="IPR034718">
    <property type="entry name" value="RlpA"/>
</dbReference>
<dbReference type="Gene3D" id="2.40.40.10">
    <property type="entry name" value="RlpA-like domain"/>
    <property type="match status" value="1"/>
</dbReference>
<dbReference type="InterPro" id="IPR009009">
    <property type="entry name" value="RlpA-like_DPBB"/>
</dbReference>
<dbReference type="PANTHER" id="PTHR34183">
    <property type="entry name" value="ENDOLYTIC PEPTIDOGLYCAN TRANSGLYCOSYLASE RLPA"/>
    <property type="match status" value="1"/>
</dbReference>
<comment type="function">
    <text evidence="3">Lytic transglycosylase with a strong preference for naked glycan strands that lack stem peptides.</text>
</comment>
<keyword evidence="1 3" id="KW-0456">Lyase</keyword>
<evidence type="ECO:0000313" key="6">
    <source>
        <dbReference type="EMBL" id="MBW4433700.1"/>
    </source>
</evidence>
<dbReference type="SUPFAM" id="SSF50685">
    <property type="entry name" value="Barwin-like endoglucanases"/>
    <property type="match status" value="1"/>
</dbReference>
<organism evidence="6 7">
    <name type="scientific">Pelatocladus maniniholoensis HA4357-MV3</name>
    <dbReference type="NCBI Taxonomy" id="1117104"/>
    <lineage>
        <taxon>Bacteria</taxon>
        <taxon>Bacillati</taxon>
        <taxon>Cyanobacteriota</taxon>
        <taxon>Cyanophyceae</taxon>
        <taxon>Nostocales</taxon>
        <taxon>Nostocaceae</taxon>
        <taxon>Pelatocladus</taxon>
    </lineage>
</organism>
<evidence type="ECO:0000256" key="3">
    <source>
        <dbReference type="HAMAP-Rule" id="MF_02071"/>
    </source>
</evidence>
<keyword evidence="2 3" id="KW-0961">Cell wall biogenesis/degradation</keyword>
<feature type="domain" description="RlpA-like protein double-psi beta-barrel" evidence="5">
    <location>
        <begin position="301"/>
        <end position="385"/>
    </location>
</feature>
<dbReference type="Proteomes" id="UP000813215">
    <property type="component" value="Unassembled WGS sequence"/>
</dbReference>
<evidence type="ECO:0000256" key="4">
    <source>
        <dbReference type="RuleBase" id="RU003495"/>
    </source>
</evidence>
<accession>A0A9E3HBH2</accession>
<dbReference type="Pfam" id="PF03330">
    <property type="entry name" value="DPBB_1"/>
    <property type="match status" value="1"/>
</dbReference>
<protein>
    <recommendedName>
        <fullName evidence="3">Probable endolytic peptidoglycan transglycosylase RlpA</fullName>
        <ecNumber evidence="3">4.2.2.-</ecNumber>
    </recommendedName>
</protein>
<evidence type="ECO:0000313" key="7">
    <source>
        <dbReference type="Proteomes" id="UP000813215"/>
    </source>
</evidence>
<dbReference type="EMBL" id="JAHHHW010000110">
    <property type="protein sequence ID" value="MBW4433700.1"/>
    <property type="molecule type" value="Genomic_DNA"/>
</dbReference>